<protein>
    <submittedName>
        <fullName evidence="1">Aspartate aminotransferase family protein</fullName>
    </submittedName>
</protein>
<keyword evidence="1" id="KW-0032">Aminotransferase</keyword>
<organism evidence="1 2">
    <name type="scientific">Taklimakanibacter albus</name>
    <dbReference type="NCBI Taxonomy" id="2800327"/>
    <lineage>
        <taxon>Bacteria</taxon>
        <taxon>Pseudomonadati</taxon>
        <taxon>Pseudomonadota</taxon>
        <taxon>Alphaproteobacteria</taxon>
        <taxon>Hyphomicrobiales</taxon>
        <taxon>Aestuariivirgaceae</taxon>
        <taxon>Taklimakanibacter</taxon>
    </lineage>
</organism>
<keyword evidence="2" id="KW-1185">Reference proteome</keyword>
<keyword evidence="1" id="KW-0808">Transferase</keyword>
<dbReference type="Proteomes" id="UP000616151">
    <property type="component" value="Unassembled WGS sequence"/>
</dbReference>
<comment type="caution">
    <text evidence="1">The sequence shown here is derived from an EMBL/GenBank/DDBJ whole genome shotgun (WGS) entry which is preliminary data.</text>
</comment>
<name>A0ACC5R6C1_9HYPH</name>
<accession>A0ACC5R6C1</accession>
<dbReference type="EMBL" id="JAENHL010000007">
    <property type="protein sequence ID" value="MBK1868041.1"/>
    <property type="molecule type" value="Genomic_DNA"/>
</dbReference>
<evidence type="ECO:0000313" key="1">
    <source>
        <dbReference type="EMBL" id="MBK1868041.1"/>
    </source>
</evidence>
<gene>
    <name evidence="1" type="ORF">JHL16_16910</name>
</gene>
<evidence type="ECO:0000313" key="2">
    <source>
        <dbReference type="Proteomes" id="UP000616151"/>
    </source>
</evidence>
<proteinExistence type="predicted"/>
<reference evidence="1" key="1">
    <citation type="submission" date="2021-01" db="EMBL/GenBank/DDBJ databases">
        <authorList>
            <person name="Sun Q."/>
        </authorList>
    </citation>
    <scope>NUCLEOTIDE SEQUENCE</scope>
    <source>
        <strain evidence="1">YIM B02566</strain>
    </source>
</reference>
<sequence length="450" mass="49137">MASRITDASIEAMLTREKAHFLQRNPKSRTLAEDSSKHWLRGVPMHWMADWETPFPLFIEKASGVDLTDADGNSYIDFCLGDTGAMFGHSPKALAETLRQASFDGFTTMLPSPDAAVVGRLLAERFGLPMWQVTATASDANRAVLRWCRAITGRKKILVFNGCYHGAVDETFVTLADGKEVADPALIGEPRDITQFTKVVEFNDIPALEAALAPGDVACVLAEPLMTNIGMVLPDEGFHDALRQITRRTGTLLVMDETHCMSSGPGGYSGAHGLEPDAIVLGKPIAGGVPAAVYGFSEETAGRIRKYLEHREPGRSGIGTTLSGSKLQMALMRTMLETYFTREAFAPLIELARRLEKGIANVIIKYGAPWHVVRVGARVEFMCSPDRPRNGGEAGRIIHRPIDMAIHHYLLNRGVVITPFHNMMLICPATSEAHVESLITGLDQCLAELV</sequence>